<accession>A0A7C5V2M0</accession>
<comment type="caution">
    <text evidence="4">The sequence shown here is derived from an EMBL/GenBank/DDBJ whole genome shotgun (WGS) entry which is preliminary data.</text>
</comment>
<name>A0A7C5V2M0_9FIRM</name>
<dbReference type="NCBIfam" id="TIGR02258">
    <property type="entry name" value="2_5_ligase"/>
    <property type="match status" value="1"/>
</dbReference>
<dbReference type="GO" id="GO:0004113">
    <property type="term" value="F:2',3'-cyclic-nucleotide 3'-phosphodiesterase activity"/>
    <property type="evidence" value="ECO:0007669"/>
    <property type="project" value="InterPro"/>
</dbReference>
<evidence type="ECO:0000256" key="1">
    <source>
        <dbReference type="ARBA" id="ARBA00022801"/>
    </source>
</evidence>
<comment type="catalytic activity">
    <reaction evidence="2">
        <text>a 3'-end 2',3'-cyclophospho-ribonucleotide-RNA + H2O = a 3'-end 2'-phospho-ribonucleotide-RNA + H(+)</text>
        <dbReference type="Rhea" id="RHEA:11828"/>
        <dbReference type="Rhea" id="RHEA-COMP:10464"/>
        <dbReference type="Rhea" id="RHEA-COMP:17353"/>
        <dbReference type="ChEBI" id="CHEBI:15377"/>
        <dbReference type="ChEBI" id="CHEBI:15378"/>
        <dbReference type="ChEBI" id="CHEBI:83064"/>
        <dbReference type="ChEBI" id="CHEBI:173113"/>
        <dbReference type="EC" id="3.1.4.58"/>
    </reaction>
</comment>
<organism evidence="4">
    <name type="scientific">Caldicellulosiruptor owensensis</name>
    <dbReference type="NCBI Taxonomy" id="55205"/>
    <lineage>
        <taxon>Bacteria</taxon>
        <taxon>Bacillati</taxon>
        <taxon>Bacillota</taxon>
        <taxon>Bacillota incertae sedis</taxon>
        <taxon>Caldicellulosiruptorales</taxon>
        <taxon>Caldicellulosiruptoraceae</taxon>
        <taxon>Caldicellulosiruptor</taxon>
    </lineage>
</organism>
<dbReference type="EC" id="3.1.4.58" evidence="2"/>
<dbReference type="PANTHER" id="PTHR35561:SF1">
    <property type="entry name" value="RNA 2',3'-CYCLIC PHOSPHODIESTERASE"/>
    <property type="match status" value="1"/>
</dbReference>
<proteinExistence type="inferred from homology"/>
<dbReference type="HAMAP" id="MF_01940">
    <property type="entry name" value="RNA_CPDase"/>
    <property type="match status" value="1"/>
</dbReference>
<dbReference type="Gene3D" id="3.90.1140.10">
    <property type="entry name" value="Cyclic phosphodiesterase"/>
    <property type="match status" value="1"/>
</dbReference>
<dbReference type="InterPro" id="IPR014051">
    <property type="entry name" value="Phosphoesterase_HXTX"/>
</dbReference>
<dbReference type="SUPFAM" id="SSF55144">
    <property type="entry name" value="LigT-like"/>
    <property type="match status" value="1"/>
</dbReference>
<protein>
    <recommendedName>
        <fullName evidence="2">RNA 2',3'-cyclic phosphodiesterase</fullName>
        <shortName evidence="2">RNA 2',3'-CPDase</shortName>
        <ecNumber evidence="2">3.1.4.58</ecNumber>
    </recommendedName>
</protein>
<reference evidence="4" key="1">
    <citation type="journal article" date="2020" name="mSystems">
        <title>Genome- and Community-Level Interaction Insights into Carbon Utilization and Element Cycling Functions of Hydrothermarchaeota in Hydrothermal Sediment.</title>
        <authorList>
            <person name="Zhou Z."/>
            <person name="Liu Y."/>
            <person name="Xu W."/>
            <person name="Pan J."/>
            <person name="Luo Z.H."/>
            <person name="Li M."/>
        </authorList>
    </citation>
    <scope>NUCLEOTIDE SEQUENCE [LARGE SCALE GENOMIC DNA]</scope>
    <source>
        <strain evidence="4">SpSt-102</strain>
    </source>
</reference>
<evidence type="ECO:0000259" key="3">
    <source>
        <dbReference type="Pfam" id="PF02834"/>
    </source>
</evidence>
<dbReference type="PANTHER" id="PTHR35561">
    <property type="entry name" value="RNA 2',3'-CYCLIC PHOSPHODIESTERASE"/>
    <property type="match status" value="1"/>
</dbReference>
<comment type="function">
    <text evidence="2">Hydrolyzes RNA 2',3'-cyclic phosphodiester to an RNA 2'-phosphomonoester.</text>
</comment>
<dbReference type="EMBL" id="DRUZ01000120">
    <property type="protein sequence ID" value="HHS02864.1"/>
    <property type="molecule type" value="Genomic_DNA"/>
</dbReference>
<feature type="short sequence motif" description="HXTX 1" evidence="2">
    <location>
        <begin position="40"/>
        <end position="43"/>
    </location>
</feature>
<keyword evidence="1 2" id="KW-0378">Hydrolase</keyword>
<evidence type="ECO:0000256" key="2">
    <source>
        <dbReference type="HAMAP-Rule" id="MF_01940"/>
    </source>
</evidence>
<feature type="active site" description="Proton acceptor" evidence="2">
    <location>
        <position position="127"/>
    </location>
</feature>
<sequence length="183" mass="21638">MRTFIGIDFPKSLKEQIVEVQGFLKSISKKGRWKYIDNFHLTLKFLGEIEYEKVEKIRQALEKNLKDFSRFSLKISSCGYFKGHGNLRVVYLKPDGNLEKLNNLFTLVENAMAEIGFEREKREYTPHITIAQDVVLNEPFESFQRFVESFIFDEIPVEKVILFLSEEIDRKRLYTPIFDIELV</sequence>
<dbReference type="AlphaFoldDB" id="A0A7C5V2M0"/>
<comment type="similarity">
    <text evidence="2">Belongs to the 2H phosphoesterase superfamily. ThpR family.</text>
</comment>
<feature type="short sequence motif" description="HXTX 2" evidence="2">
    <location>
        <begin position="127"/>
        <end position="130"/>
    </location>
</feature>
<feature type="domain" description="Phosphoesterase HXTX" evidence="3">
    <location>
        <begin position="8"/>
        <end position="91"/>
    </location>
</feature>
<dbReference type="Pfam" id="PF02834">
    <property type="entry name" value="LigT_PEase"/>
    <property type="match status" value="1"/>
</dbReference>
<feature type="active site" description="Proton donor" evidence="2">
    <location>
        <position position="40"/>
    </location>
</feature>
<dbReference type="InterPro" id="IPR004175">
    <property type="entry name" value="RNA_CPDase"/>
</dbReference>
<dbReference type="GO" id="GO:0008664">
    <property type="term" value="F:RNA 2',3'-cyclic 3'-phosphodiesterase activity"/>
    <property type="evidence" value="ECO:0007669"/>
    <property type="project" value="UniProtKB-EC"/>
</dbReference>
<dbReference type="InterPro" id="IPR009097">
    <property type="entry name" value="Cyclic_Pdiesterase"/>
</dbReference>
<gene>
    <name evidence="4" type="primary">thpR</name>
    <name evidence="4" type="ORF">ENL71_10460</name>
</gene>
<evidence type="ECO:0000313" key="4">
    <source>
        <dbReference type="EMBL" id="HHS02864.1"/>
    </source>
</evidence>